<reference evidence="1" key="1">
    <citation type="journal article" date="2021" name="Open Biol.">
        <title>Shared evolutionary footprints suggest mitochondrial oxidative damage underlies multiple complex I losses in fungi.</title>
        <authorList>
            <person name="Schikora-Tamarit M.A."/>
            <person name="Marcet-Houben M."/>
            <person name="Nosek J."/>
            <person name="Gabaldon T."/>
        </authorList>
    </citation>
    <scope>NUCLEOTIDE SEQUENCE</scope>
    <source>
        <strain evidence="1">CBS6341</strain>
    </source>
</reference>
<dbReference type="OrthoDB" id="4064682at2759"/>
<protein>
    <submittedName>
        <fullName evidence="1">Uncharacterized protein</fullName>
    </submittedName>
</protein>
<comment type="caution">
    <text evidence="1">The sequence shown here is derived from an EMBL/GenBank/DDBJ whole genome shotgun (WGS) entry which is preliminary data.</text>
</comment>
<accession>A0A9P8TIU7</accession>
<keyword evidence="2" id="KW-1185">Reference proteome</keyword>
<evidence type="ECO:0000313" key="1">
    <source>
        <dbReference type="EMBL" id="KAH3680416.1"/>
    </source>
</evidence>
<reference evidence="1" key="2">
    <citation type="submission" date="2021-01" db="EMBL/GenBank/DDBJ databases">
        <authorList>
            <person name="Schikora-Tamarit M.A."/>
        </authorList>
    </citation>
    <scope>NUCLEOTIDE SEQUENCE</scope>
    <source>
        <strain evidence="1">CBS6341</strain>
    </source>
</reference>
<dbReference type="Proteomes" id="UP000769528">
    <property type="component" value="Unassembled WGS sequence"/>
</dbReference>
<name>A0A9P8TIU7_9ASCO</name>
<dbReference type="AlphaFoldDB" id="A0A9P8TIU7"/>
<sequence>MSDQLLSMFFDEEFVPHAYLDALYSNSSQPHLKTPNKQISMSDIKLIRQRSSILLKHLDYYTKELTNDLESKIQTLYNSNSIISYSYNDFSLSGLKSEGTDSKLKPTTRLEYYVNSLSISISTLQDTIEDINFKISENVSEKSHDSTTKLLKLTNARNNLSRVAQCLETIRSIIDINPSTDTKPSSSIILAPTGSKVQQKDTIISASNFAICLDILGDTIIQQISKDSKNIDKGLVEKVKQLIELQPIFKNLSSFNNLYNNFVKRVETELKNYNIE</sequence>
<dbReference type="Gene3D" id="6.10.250.2790">
    <property type="match status" value="1"/>
</dbReference>
<evidence type="ECO:0000313" key="2">
    <source>
        <dbReference type="Proteomes" id="UP000769528"/>
    </source>
</evidence>
<proteinExistence type="predicted"/>
<organism evidence="1 2">
    <name type="scientific">Wickerhamomyces mucosus</name>
    <dbReference type="NCBI Taxonomy" id="1378264"/>
    <lineage>
        <taxon>Eukaryota</taxon>
        <taxon>Fungi</taxon>
        <taxon>Dikarya</taxon>
        <taxon>Ascomycota</taxon>
        <taxon>Saccharomycotina</taxon>
        <taxon>Saccharomycetes</taxon>
        <taxon>Phaffomycetales</taxon>
        <taxon>Wickerhamomycetaceae</taxon>
        <taxon>Wickerhamomyces</taxon>
    </lineage>
</organism>
<dbReference type="EMBL" id="JAEUBF010000117">
    <property type="protein sequence ID" value="KAH3680416.1"/>
    <property type="molecule type" value="Genomic_DNA"/>
</dbReference>
<gene>
    <name evidence="1" type="ORF">WICMUC_000347</name>
</gene>